<dbReference type="Ensembl" id="ENSPTXT00000004369.1">
    <property type="protein sequence ID" value="ENSPTXP00000004247.1"/>
    <property type="gene ID" value="ENSPTXG00000003139.1"/>
</dbReference>
<evidence type="ECO:0000313" key="4">
    <source>
        <dbReference type="Proteomes" id="UP000472273"/>
    </source>
</evidence>
<proteinExistence type="predicted"/>
<organism evidence="3 4">
    <name type="scientific">Pseudonaja textilis</name>
    <name type="common">Eastern brown snake</name>
    <dbReference type="NCBI Taxonomy" id="8673"/>
    <lineage>
        <taxon>Eukaryota</taxon>
        <taxon>Metazoa</taxon>
        <taxon>Chordata</taxon>
        <taxon>Craniata</taxon>
        <taxon>Vertebrata</taxon>
        <taxon>Euteleostomi</taxon>
        <taxon>Lepidosauria</taxon>
        <taxon>Squamata</taxon>
        <taxon>Bifurcata</taxon>
        <taxon>Unidentata</taxon>
        <taxon>Episquamata</taxon>
        <taxon>Toxicofera</taxon>
        <taxon>Serpentes</taxon>
        <taxon>Colubroidea</taxon>
        <taxon>Elapidae</taxon>
        <taxon>Hydrophiinae</taxon>
        <taxon>Pseudonaja</taxon>
    </lineage>
</organism>
<name>A0A670Y4K7_PSETE</name>
<feature type="domain" description="SCAN box" evidence="2">
    <location>
        <begin position="54"/>
        <end position="135"/>
    </location>
</feature>
<evidence type="ECO:0000256" key="1">
    <source>
        <dbReference type="ARBA" id="ARBA00023242"/>
    </source>
</evidence>
<keyword evidence="4" id="KW-1185">Reference proteome</keyword>
<dbReference type="Pfam" id="PF02023">
    <property type="entry name" value="SCAN"/>
    <property type="match status" value="1"/>
</dbReference>
<protein>
    <recommendedName>
        <fullName evidence="2">SCAN box domain-containing protein</fullName>
    </recommendedName>
</protein>
<sequence length="146" mass="17095">MISFFHYCAYIILAPVNTYAEEAFQSLDVIHQEDYETVKVAILRGDAVKSEAQRQRFRQFYCQEVEDPRKVQSHLEELCHQWLKPESHTKDQILELLILEQFLASLPPKLQDWVQSKRPQTSSQAVALMETFLRSQPEVKSKPCQV</sequence>
<dbReference type="GeneTree" id="ENSGT00940000154715"/>
<dbReference type="PROSITE" id="PS50804">
    <property type="entry name" value="SCAN_BOX"/>
    <property type="match status" value="1"/>
</dbReference>
<dbReference type="OMA" id="ETCSHAV"/>
<dbReference type="InterPro" id="IPR003309">
    <property type="entry name" value="SCAN_dom"/>
</dbReference>
<dbReference type="InterPro" id="IPR050916">
    <property type="entry name" value="SCAN-C2H2_zinc_finger"/>
</dbReference>
<dbReference type="CDD" id="cd07936">
    <property type="entry name" value="SCAN"/>
    <property type="match status" value="1"/>
</dbReference>
<reference evidence="3" key="1">
    <citation type="submission" date="2025-05" db="UniProtKB">
        <authorList>
            <consortium name="Ensembl"/>
        </authorList>
    </citation>
    <scope>IDENTIFICATION</scope>
</reference>
<dbReference type="FunFam" id="1.10.4020.10:FF:000001">
    <property type="entry name" value="zinc finger protein 263 isoform X1"/>
    <property type="match status" value="1"/>
</dbReference>
<dbReference type="InterPro" id="IPR038269">
    <property type="entry name" value="SCAN_sf"/>
</dbReference>
<evidence type="ECO:0000313" key="3">
    <source>
        <dbReference type="Ensembl" id="ENSPTXP00000004247.1"/>
    </source>
</evidence>
<dbReference type="PANTHER" id="PTHR45935">
    <property type="entry name" value="PROTEIN ZBED8-RELATED"/>
    <property type="match status" value="1"/>
</dbReference>
<dbReference type="Ensembl" id="ENSPTXT00000016777.1">
    <property type="protein sequence ID" value="ENSPTXP00000016277.1"/>
    <property type="gene ID" value="ENSPTXG00000011255.1"/>
</dbReference>
<keyword evidence="1" id="KW-0539">Nucleus</keyword>
<dbReference type="SMART" id="SM00431">
    <property type="entry name" value="SCAN"/>
    <property type="match status" value="1"/>
</dbReference>
<dbReference type="AlphaFoldDB" id="A0A670Y4K7"/>
<dbReference type="Proteomes" id="UP000472273">
    <property type="component" value="Unplaced"/>
</dbReference>
<accession>A0A670Y4K7</accession>
<dbReference type="PANTHER" id="PTHR45935:SF15">
    <property type="entry name" value="SCAN BOX DOMAIN-CONTAINING PROTEIN"/>
    <property type="match status" value="1"/>
</dbReference>
<dbReference type="Gene3D" id="1.10.4020.10">
    <property type="entry name" value="DNA breaking-rejoining enzymes"/>
    <property type="match status" value="1"/>
</dbReference>
<dbReference type="SUPFAM" id="SSF47353">
    <property type="entry name" value="Retrovirus capsid dimerization domain-like"/>
    <property type="match status" value="1"/>
</dbReference>
<evidence type="ECO:0000259" key="2">
    <source>
        <dbReference type="PROSITE" id="PS50804"/>
    </source>
</evidence>